<dbReference type="InterPro" id="IPR017221">
    <property type="entry name" value="DUF34/NIF3_bac"/>
</dbReference>
<dbReference type="InterPro" id="IPR036069">
    <property type="entry name" value="DUF34/NIF3_sf"/>
</dbReference>
<evidence type="ECO:0000256" key="3">
    <source>
        <dbReference type="ARBA" id="ARBA00022723"/>
    </source>
</evidence>
<dbReference type="InterPro" id="IPR002678">
    <property type="entry name" value="DUF34/NIF3"/>
</dbReference>
<dbReference type="PANTHER" id="PTHR13799">
    <property type="entry name" value="NGG1 INTERACTING FACTOR 3"/>
    <property type="match status" value="1"/>
</dbReference>
<dbReference type="FunFam" id="3.40.1390.30:FF:000001">
    <property type="entry name" value="GTP cyclohydrolase 1 type 2"/>
    <property type="match status" value="1"/>
</dbReference>
<accession>A0A8J2VCT0</accession>
<reference evidence="6" key="2">
    <citation type="submission" date="2020-09" db="EMBL/GenBank/DDBJ databases">
        <authorList>
            <person name="Sun Q."/>
            <person name="Zhou Y."/>
        </authorList>
    </citation>
    <scope>NUCLEOTIDE SEQUENCE</scope>
    <source>
        <strain evidence="6">CGMCC 1.15179</strain>
    </source>
</reference>
<dbReference type="PANTHER" id="PTHR13799:SF14">
    <property type="entry name" value="GTP CYCLOHYDROLASE 1 TYPE 2 HOMOLOG"/>
    <property type="match status" value="1"/>
</dbReference>
<dbReference type="RefSeq" id="WP_188647300.1">
    <property type="nucleotide sequence ID" value="NZ_BMHQ01000004.1"/>
</dbReference>
<dbReference type="FunFam" id="3.30.70.120:FF:000006">
    <property type="entry name" value="GTP cyclohydrolase 1 type 2 homolog"/>
    <property type="match status" value="1"/>
</dbReference>
<evidence type="ECO:0000256" key="4">
    <source>
        <dbReference type="PIRNR" id="PIRNR037489"/>
    </source>
</evidence>
<feature type="binding site" evidence="5">
    <location>
        <position position="105"/>
    </location>
    <ligand>
        <name>a divalent metal cation</name>
        <dbReference type="ChEBI" id="CHEBI:60240"/>
        <label>1</label>
    </ligand>
</feature>
<dbReference type="InterPro" id="IPR015867">
    <property type="entry name" value="N-reg_PII/ATP_PRibTrfase_C"/>
</dbReference>
<dbReference type="EMBL" id="BMHQ01000004">
    <property type="protein sequence ID" value="GGE14827.1"/>
    <property type="molecule type" value="Genomic_DNA"/>
</dbReference>
<dbReference type="Proteomes" id="UP000625210">
    <property type="component" value="Unassembled WGS sequence"/>
</dbReference>
<comment type="similarity">
    <text evidence="1 4">Belongs to the GTP cyclohydrolase I type 2/NIF3 family.</text>
</comment>
<feature type="binding site" evidence="5">
    <location>
        <position position="331"/>
    </location>
    <ligand>
        <name>a divalent metal cation</name>
        <dbReference type="ChEBI" id="CHEBI:60240"/>
        <label>1</label>
    </ligand>
</feature>
<proteinExistence type="inferred from homology"/>
<dbReference type="NCBIfam" id="TIGR00486">
    <property type="entry name" value="YbgI_SA1388"/>
    <property type="match status" value="1"/>
</dbReference>
<evidence type="ECO:0000313" key="7">
    <source>
        <dbReference type="Proteomes" id="UP000625210"/>
    </source>
</evidence>
<evidence type="ECO:0000256" key="5">
    <source>
        <dbReference type="PIRSR" id="PIRSR602678-1"/>
    </source>
</evidence>
<dbReference type="GO" id="GO:0046872">
    <property type="term" value="F:metal ion binding"/>
    <property type="evidence" value="ECO:0007669"/>
    <property type="project" value="UniProtKB-UniRule"/>
</dbReference>
<dbReference type="GO" id="GO:0005737">
    <property type="term" value="C:cytoplasm"/>
    <property type="evidence" value="ECO:0007669"/>
    <property type="project" value="TreeGrafter"/>
</dbReference>
<protein>
    <recommendedName>
        <fullName evidence="2 4">GTP cyclohydrolase 1 type 2 homolog</fullName>
    </recommendedName>
</protein>
<sequence>MVIRGTDLIRAMEAWAPPSLAVEKDRIGLQVGDPRQKVRGVLCTLDVTEGVVEEAVQSGANWIIAHHAVIFNPVQTLRTDQPKGRLYAKLIKHDINVFVAHTNLDTAVDGVNDVLCEKLGIHNTRVMMPITEDQLKKLVVFIPRSHHEQVLQAISEAGAGWIGNYSHCTFNLEGIGTFMPREGTNPYIGKQGALERVEEVRLETVVPQRLQQQVVQAMLDAHPYEEPAYDIYPLELEGIPHGLGRVGELPREMTLKELAEKMKEAYRIPRLRMVGDPAARVKKAAVLGGSGGRYYPTAKKMGADVYITGDVDFHIAQDAMADGICLLDPGHHVEHLVLERVADKMREKLKDVPVVVSRTDTNPFQFI</sequence>
<evidence type="ECO:0000256" key="1">
    <source>
        <dbReference type="ARBA" id="ARBA00006964"/>
    </source>
</evidence>
<dbReference type="SUPFAM" id="SSF102705">
    <property type="entry name" value="NIF3 (NGG1p interacting factor 3)-like"/>
    <property type="match status" value="1"/>
</dbReference>
<gene>
    <name evidence="6" type="ORF">GCM10011571_15420</name>
</gene>
<dbReference type="AlphaFoldDB" id="A0A8J2VCT0"/>
<dbReference type="PIRSF" id="PIRSF037489">
    <property type="entry name" value="UCP037489_NIF3_YqfO"/>
    <property type="match status" value="1"/>
</dbReference>
<keyword evidence="7" id="KW-1185">Reference proteome</keyword>
<organism evidence="6 7">
    <name type="scientific">Marinithermofilum abyssi</name>
    <dbReference type="NCBI Taxonomy" id="1571185"/>
    <lineage>
        <taxon>Bacteria</taxon>
        <taxon>Bacillati</taxon>
        <taxon>Bacillota</taxon>
        <taxon>Bacilli</taxon>
        <taxon>Bacillales</taxon>
        <taxon>Thermoactinomycetaceae</taxon>
        <taxon>Marinithermofilum</taxon>
    </lineage>
</organism>
<reference evidence="6" key="1">
    <citation type="journal article" date="2014" name="Int. J. Syst. Evol. Microbiol.">
        <title>Complete genome sequence of Corynebacterium casei LMG S-19264T (=DSM 44701T), isolated from a smear-ripened cheese.</title>
        <authorList>
            <consortium name="US DOE Joint Genome Institute (JGI-PGF)"/>
            <person name="Walter F."/>
            <person name="Albersmeier A."/>
            <person name="Kalinowski J."/>
            <person name="Ruckert C."/>
        </authorList>
    </citation>
    <scope>NUCLEOTIDE SEQUENCE</scope>
    <source>
        <strain evidence="6">CGMCC 1.15179</strain>
    </source>
</reference>
<dbReference type="Gene3D" id="3.30.70.120">
    <property type="match status" value="1"/>
</dbReference>
<dbReference type="Gene3D" id="3.40.1390.30">
    <property type="entry name" value="NIF3 (NGG1p interacting factor 3)-like"/>
    <property type="match status" value="1"/>
</dbReference>
<feature type="binding site" evidence="5">
    <location>
        <position position="334"/>
    </location>
    <ligand>
        <name>a divalent metal cation</name>
        <dbReference type="ChEBI" id="CHEBI:60240"/>
        <label>1</label>
    </ligand>
</feature>
<evidence type="ECO:0000313" key="6">
    <source>
        <dbReference type="EMBL" id="GGE14827.1"/>
    </source>
</evidence>
<name>A0A8J2VCT0_9BACL</name>
<feature type="binding site" evidence="5">
    <location>
        <position position="66"/>
    </location>
    <ligand>
        <name>a divalent metal cation</name>
        <dbReference type="ChEBI" id="CHEBI:60240"/>
        <label>1</label>
    </ligand>
</feature>
<keyword evidence="3 4" id="KW-0479">Metal-binding</keyword>
<dbReference type="Pfam" id="PF01784">
    <property type="entry name" value="DUF34_NIF3"/>
    <property type="match status" value="1"/>
</dbReference>
<comment type="caution">
    <text evidence="6">The sequence shown here is derived from an EMBL/GenBank/DDBJ whole genome shotgun (WGS) entry which is preliminary data.</text>
</comment>
<evidence type="ECO:0000256" key="2">
    <source>
        <dbReference type="ARBA" id="ARBA00022112"/>
    </source>
</evidence>
<feature type="binding site" evidence="5">
    <location>
        <position position="67"/>
    </location>
    <ligand>
        <name>a divalent metal cation</name>
        <dbReference type="ChEBI" id="CHEBI:60240"/>
        <label>1</label>
    </ligand>
</feature>